<proteinExistence type="predicted"/>
<dbReference type="Proteomes" id="UP000187209">
    <property type="component" value="Unassembled WGS sequence"/>
</dbReference>
<evidence type="ECO:0000256" key="1">
    <source>
        <dbReference type="SAM" id="Coils"/>
    </source>
</evidence>
<dbReference type="OrthoDB" id="324736at2759"/>
<sequence>MSLIIEDFLTSPDQLSEKSSSIESLTAKLDSVLHSSDEIIVENSGFFKASSNEMTEIGEVGNLPPTDNQSIPKLELEDNSRQKYKSIESYTSLGTVVRHKTPNIGRKKVKILQAPRSSSAKNRSKSLRPREKSNEKELSLCLKNIIKRHPEYSRIIELEKSDLEKSFYAKVKKFRNLAEENIENPIDKNTQKLKLKNRQKDKKREEIRRKMQNEELERLKISSMKYQESCKKKADDFFNTIVKKYKAIKIIEDTKTAKEIEKKHNSQKQIVLDNIKNLCNDKIQMLKEKLYERKLQKLLLNYEQKTIISEAEKLRKTEQKLLHEKNKCYLKKQIEDNILEIQSEKETIYKKIIKKYKASVKSPAKV</sequence>
<feature type="coiled-coil region" evidence="1">
    <location>
        <begin position="186"/>
        <end position="222"/>
    </location>
</feature>
<dbReference type="EMBL" id="MPUH01000199">
    <property type="protein sequence ID" value="OMJ86645.1"/>
    <property type="molecule type" value="Genomic_DNA"/>
</dbReference>
<accession>A0A1R2CCD3</accession>
<comment type="caution">
    <text evidence="3">The sequence shown here is derived from an EMBL/GenBank/DDBJ whole genome shotgun (WGS) entry which is preliminary data.</text>
</comment>
<organism evidence="3 4">
    <name type="scientific">Stentor coeruleus</name>
    <dbReference type="NCBI Taxonomy" id="5963"/>
    <lineage>
        <taxon>Eukaryota</taxon>
        <taxon>Sar</taxon>
        <taxon>Alveolata</taxon>
        <taxon>Ciliophora</taxon>
        <taxon>Postciliodesmatophora</taxon>
        <taxon>Heterotrichea</taxon>
        <taxon>Heterotrichida</taxon>
        <taxon>Stentoridae</taxon>
        <taxon>Stentor</taxon>
    </lineage>
</organism>
<keyword evidence="4" id="KW-1185">Reference proteome</keyword>
<reference evidence="3 4" key="1">
    <citation type="submission" date="2016-11" db="EMBL/GenBank/DDBJ databases">
        <title>The macronuclear genome of Stentor coeruleus: a giant cell with tiny introns.</title>
        <authorList>
            <person name="Slabodnick M."/>
            <person name="Ruby J.G."/>
            <person name="Reiff S.B."/>
            <person name="Swart E.C."/>
            <person name="Gosai S."/>
            <person name="Prabakaran S."/>
            <person name="Witkowska E."/>
            <person name="Larue G.E."/>
            <person name="Fisher S."/>
            <person name="Freeman R.M."/>
            <person name="Gunawardena J."/>
            <person name="Chu W."/>
            <person name="Stover N.A."/>
            <person name="Gregory B.D."/>
            <person name="Nowacki M."/>
            <person name="Derisi J."/>
            <person name="Roy S.W."/>
            <person name="Marshall W.F."/>
            <person name="Sood P."/>
        </authorList>
    </citation>
    <scope>NUCLEOTIDE SEQUENCE [LARGE SCALE GENOMIC DNA]</scope>
    <source>
        <strain evidence="3">WM001</strain>
    </source>
</reference>
<evidence type="ECO:0000313" key="3">
    <source>
        <dbReference type="EMBL" id="OMJ86645.1"/>
    </source>
</evidence>
<keyword evidence="1" id="KW-0175">Coiled coil</keyword>
<name>A0A1R2CCD3_9CILI</name>
<gene>
    <name evidence="3" type="ORF">SteCoe_11794</name>
</gene>
<dbReference type="AlphaFoldDB" id="A0A1R2CCD3"/>
<evidence type="ECO:0000256" key="2">
    <source>
        <dbReference type="SAM" id="MobiDB-lite"/>
    </source>
</evidence>
<evidence type="ECO:0000313" key="4">
    <source>
        <dbReference type="Proteomes" id="UP000187209"/>
    </source>
</evidence>
<protein>
    <submittedName>
        <fullName evidence="3">Uncharacterized protein</fullName>
    </submittedName>
</protein>
<feature type="region of interest" description="Disordered" evidence="2">
    <location>
        <begin position="113"/>
        <end position="135"/>
    </location>
</feature>